<keyword evidence="1" id="KW-0227">DNA damage</keyword>
<dbReference type="AlphaFoldDB" id="A0AAV6LPV1"/>
<evidence type="ECO:0000259" key="3">
    <source>
        <dbReference type="Pfam" id="PF05970"/>
    </source>
</evidence>
<dbReference type="PANTHER" id="PTHR10492:SF100">
    <property type="entry name" value="ATP-DEPENDENT DNA HELICASE"/>
    <property type="match status" value="1"/>
</dbReference>
<feature type="domain" description="DNA helicase Pif1-like DEAD-box helicase" evidence="3">
    <location>
        <begin position="107"/>
        <end position="193"/>
    </location>
</feature>
<dbReference type="GO" id="GO:0006310">
    <property type="term" value="P:DNA recombination"/>
    <property type="evidence" value="ECO:0007669"/>
    <property type="project" value="UniProtKB-KW"/>
</dbReference>
<feature type="domain" description="Replication protein A 70 kDa DNA-binding subunit B/D first OB fold" evidence="2">
    <location>
        <begin position="412"/>
        <end position="510"/>
    </location>
</feature>
<keyword evidence="1" id="KW-0347">Helicase</keyword>
<reference evidence="4" key="1">
    <citation type="submission" date="2020-08" db="EMBL/GenBank/DDBJ databases">
        <title>Plant Genome Project.</title>
        <authorList>
            <person name="Zhang R.-G."/>
        </authorList>
    </citation>
    <scope>NUCLEOTIDE SEQUENCE</scope>
    <source>
        <strain evidence="4">WSP0</strain>
        <tissue evidence="4">Leaf</tissue>
    </source>
</reference>
<dbReference type="GO" id="GO:0016787">
    <property type="term" value="F:hydrolase activity"/>
    <property type="evidence" value="ECO:0007669"/>
    <property type="project" value="UniProtKB-KW"/>
</dbReference>
<feature type="domain" description="DNA helicase Pif1-like DEAD-box helicase" evidence="3">
    <location>
        <begin position="194"/>
        <end position="293"/>
    </location>
</feature>
<dbReference type="GO" id="GO:0006281">
    <property type="term" value="P:DNA repair"/>
    <property type="evidence" value="ECO:0007669"/>
    <property type="project" value="UniProtKB-KW"/>
</dbReference>
<comment type="catalytic activity">
    <reaction evidence="1">
        <text>ATP + H2O = ADP + phosphate + H(+)</text>
        <dbReference type="Rhea" id="RHEA:13065"/>
        <dbReference type="ChEBI" id="CHEBI:15377"/>
        <dbReference type="ChEBI" id="CHEBI:15378"/>
        <dbReference type="ChEBI" id="CHEBI:30616"/>
        <dbReference type="ChEBI" id="CHEBI:43474"/>
        <dbReference type="ChEBI" id="CHEBI:456216"/>
        <dbReference type="EC" id="5.6.2.3"/>
    </reaction>
</comment>
<evidence type="ECO:0000313" key="5">
    <source>
        <dbReference type="Proteomes" id="UP000823749"/>
    </source>
</evidence>
<keyword evidence="1" id="KW-0547">Nucleotide-binding</keyword>
<dbReference type="Pfam" id="PF05970">
    <property type="entry name" value="PIF1"/>
    <property type="match status" value="2"/>
</dbReference>
<organism evidence="4 5">
    <name type="scientific">Rhododendron griersonianum</name>
    <dbReference type="NCBI Taxonomy" id="479676"/>
    <lineage>
        <taxon>Eukaryota</taxon>
        <taxon>Viridiplantae</taxon>
        <taxon>Streptophyta</taxon>
        <taxon>Embryophyta</taxon>
        <taxon>Tracheophyta</taxon>
        <taxon>Spermatophyta</taxon>
        <taxon>Magnoliopsida</taxon>
        <taxon>eudicotyledons</taxon>
        <taxon>Gunneridae</taxon>
        <taxon>Pentapetalae</taxon>
        <taxon>asterids</taxon>
        <taxon>Ericales</taxon>
        <taxon>Ericaceae</taxon>
        <taxon>Ericoideae</taxon>
        <taxon>Rhodoreae</taxon>
        <taxon>Rhododendron</taxon>
    </lineage>
</organism>
<keyword evidence="1" id="KW-0233">DNA recombination</keyword>
<dbReference type="Gene3D" id="3.40.50.300">
    <property type="entry name" value="P-loop containing nucleotide triphosphate hydrolases"/>
    <property type="match status" value="1"/>
</dbReference>
<dbReference type="PANTHER" id="PTHR10492">
    <property type="match status" value="1"/>
</dbReference>
<gene>
    <name evidence="4" type="ORF">RHGRI_002514</name>
</gene>
<accession>A0AAV6LPV1</accession>
<proteinExistence type="inferred from homology"/>
<dbReference type="Gene3D" id="2.40.50.140">
    <property type="entry name" value="Nucleic acid-binding proteins"/>
    <property type="match status" value="1"/>
</dbReference>
<keyword evidence="1" id="KW-0378">Hydrolase</keyword>
<keyword evidence="1" id="KW-0234">DNA repair</keyword>
<comment type="caution">
    <text evidence="4">The sequence shown here is derived from an EMBL/GenBank/DDBJ whole genome shotgun (WGS) entry which is preliminary data.</text>
</comment>
<dbReference type="InterPro" id="IPR027417">
    <property type="entry name" value="P-loop_NTPase"/>
</dbReference>
<dbReference type="GO" id="GO:0000723">
    <property type="term" value="P:telomere maintenance"/>
    <property type="evidence" value="ECO:0007669"/>
    <property type="project" value="InterPro"/>
</dbReference>
<sequence length="780" mass="86943">MPISLRQLFCTILVHCNAMNPKQLFLKFEDSLKEDFAKRELMSDNEARQCLLQALKSELESMGRKLSDFGLHDLLHVSTETTTVYKEIQDEKNIRISEIDLQNSANLNKEQLIAFNDILEAVTFEKPMSFFIDGPGGTGKTFLYRSLLAVVRSQNLIALATATSGVAASILPNGRTAHSRFKIPIDGEGRLSCNDEASMAKRQSIEALDILLRDLTEKDYLFGGKVVVLGGDFRQVLPVIPKGTKDDCIDASLVRSSIWSTLKKHTLKENMRAKQDPAFSNFLLRIGNGIEPQNSKGEISIPSSMVIQPVPEKTPIQQLMDFAFPDLSRYSTDAISMTNSAILSPRNDTVDEINEELISKFPGEQHEYLSIDQTDNKAHQGLYIDFMHSVAPPGLPPHRLILKENCPMTSNMKMLKDIVPGVPNWTAEVMVIEKGLPRLAKNKRLYQKLVFIDSEGSKIQGTIFQQDMRFLKNTLKIYHTYRISNAIINDTPAQHQVIDNDHEWVLYARTPIEEVAVKELSITAFKYNFVPLADLTKYTKSREGIDAIFAVLKVGAPKKTKETWVQNILIIDQGSNFILIVTTTNLAAGVKLQTRGSTTFIFDPVLPEANALKTWCMIHSAAINKLPAIELQQVGLIKSLIPCRSQIIKINRLPTIVSTATLSEAARGKLGKGIEYAVHLRAYKYAPTDSEFCLFSIDTFVPVTKIIEDTQELHLVLQATTAQKNHYNKEGETKSPATQLRASYTAAQDAVATKASKTAIIEDATAPGKNSNNHHTSNNQ</sequence>
<evidence type="ECO:0000259" key="2">
    <source>
        <dbReference type="Pfam" id="PF02721"/>
    </source>
</evidence>
<dbReference type="EC" id="5.6.2.3" evidence="1"/>
<dbReference type="InterPro" id="IPR010285">
    <property type="entry name" value="DNA_helicase_pif1-like_DEAD"/>
</dbReference>
<evidence type="ECO:0000313" key="4">
    <source>
        <dbReference type="EMBL" id="KAG5566976.1"/>
    </source>
</evidence>
<dbReference type="GO" id="GO:0043139">
    <property type="term" value="F:5'-3' DNA helicase activity"/>
    <property type="evidence" value="ECO:0007669"/>
    <property type="project" value="UniProtKB-EC"/>
</dbReference>
<dbReference type="SUPFAM" id="SSF52540">
    <property type="entry name" value="P-loop containing nucleoside triphosphate hydrolases"/>
    <property type="match status" value="2"/>
</dbReference>
<dbReference type="Pfam" id="PF02721">
    <property type="entry name" value="DUF223"/>
    <property type="match status" value="1"/>
</dbReference>
<dbReference type="GO" id="GO:0005524">
    <property type="term" value="F:ATP binding"/>
    <property type="evidence" value="ECO:0007669"/>
    <property type="project" value="UniProtKB-KW"/>
</dbReference>
<protein>
    <recommendedName>
        <fullName evidence="1">ATP-dependent DNA helicase</fullName>
        <ecNumber evidence="1">5.6.2.3</ecNumber>
    </recommendedName>
</protein>
<dbReference type="EMBL" id="JACTNZ010000001">
    <property type="protein sequence ID" value="KAG5566976.1"/>
    <property type="molecule type" value="Genomic_DNA"/>
</dbReference>
<dbReference type="InterPro" id="IPR003871">
    <property type="entry name" value="RFA1B/D_OB_1st"/>
</dbReference>
<dbReference type="SUPFAM" id="SSF50249">
    <property type="entry name" value="Nucleic acid-binding proteins"/>
    <property type="match status" value="1"/>
</dbReference>
<keyword evidence="5" id="KW-1185">Reference proteome</keyword>
<name>A0AAV6LPV1_9ERIC</name>
<comment type="similarity">
    <text evidence="1">Belongs to the helicase family.</text>
</comment>
<dbReference type="InterPro" id="IPR012340">
    <property type="entry name" value="NA-bd_OB-fold"/>
</dbReference>
<evidence type="ECO:0000256" key="1">
    <source>
        <dbReference type="RuleBase" id="RU363044"/>
    </source>
</evidence>
<keyword evidence="1" id="KW-0067">ATP-binding</keyword>
<dbReference type="Proteomes" id="UP000823749">
    <property type="component" value="Chromosome 1"/>
</dbReference>
<comment type="cofactor">
    <cofactor evidence="1">
        <name>Mg(2+)</name>
        <dbReference type="ChEBI" id="CHEBI:18420"/>
    </cofactor>
</comment>